<dbReference type="EMBL" id="LVVM01000141">
    <property type="protein sequence ID" value="OJA21444.1"/>
    <property type="molecule type" value="Genomic_DNA"/>
</dbReference>
<evidence type="ECO:0000313" key="1">
    <source>
        <dbReference type="EMBL" id="OJA21444.1"/>
    </source>
</evidence>
<protein>
    <submittedName>
        <fullName evidence="1">Uncharacterized protein</fullName>
    </submittedName>
</protein>
<organism evidence="1 2">
    <name type="scientific">Rhizopogon vesiculosus</name>
    <dbReference type="NCBI Taxonomy" id="180088"/>
    <lineage>
        <taxon>Eukaryota</taxon>
        <taxon>Fungi</taxon>
        <taxon>Dikarya</taxon>
        <taxon>Basidiomycota</taxon>
        <taxon>Agaricomycotina</taxon>
        <taxon>Agaricomycetes</taxon>
        <taxon>Agaricomycetidae</taxon>
        <taxon>Boletales</taxon>
        <taxon>Suillineae</taxon>
        <taxon>Rhizopogonaceae</taxon>
        <taxon>Rhizopogon</taxon>
    </lineage>
</organism>
<gene>
    <name evidence="1" type="ORF">AZE42_09955</name>
</gene>
<reference evidence="1 2" key="1">
    <citation type="submission" date="2016-03" db="EMBL/GenBank/DDBJ databases">
        <title>Comparative genomics of the ectomycorrhizal sister species Rhizopogon vinicolor and Rhizopogon vesiculosus (Basidiomycota: Boletales) reveals a divergence of the mating type B locus.</title>
        <authorList>
            <person name="Mujic A.B."/>
            <person name="Kuo A."/>
            <person name="Tritt A."/>
            <person name="Lipzen A."/>
            <person name="Chen C."/>
            <person name="Johnson J."/>
            <person name="Sharma A."/>
            <person name="Barry K."/>
            <person name="Grigoriev I.V."/>
            <person name="Spatafora J.W."/>
        </authorList>
    </citation>
    <scope>NUCLEOTIDE SEQUENCE [LARGE SCALE GENOMIC DNA]</scope>
    <source>
        <strain evidence="1 2">AM-OR11-056</strain>
    </source>
</reference>
<name>A0A1J8RC26_9AGAM</name>
<sequence>MSLNVQVVK</sequence>
<keyword evidence="2" id="KW-1185">Reference proteome</keyword>
<dbReference type="Proteomes" id="UP000183567">
    <property type="component" value="Unassembled WGS sequence"/>
</dbReference>
<evidence type="ECO:0000313" key="2">
    <source>
        <dbReference type="Proteomes" id="UP000183567"/>
    </source>
</evidence>
<accession>A0A1J8RC26</accession>
<proteinExistence type="predicted"/>
<comment type="caution">
    <text evidence="1">The sequence shown here is derived from an EMBL/GenBank/DDBJ whole genome shotgun (WGS) entry which is preliminary data.</text>
</comment>